<keyword evidence="8 12" id="KW-0406">Ion transport</keyword>
<dbReference type="PANTHER" id="PTHR46494">
    <property type="entry name" value="CORA FAMILY METAL ION TRANSPORTER (EUROFUNG)"/>
    <property type="match status" value="1"/>
</dbReference>
<feature type="transmembrane region" description="Helical" evidence="12">
    <location>
        <begin position="280"/>
        <end position="299"/>
    </location>
</feature>
<organism evidence="13">
    <name type="scientific">Microvirga ossetica</name>
    <dbReference type="NCBI Taxonomy" id="1882682"/>
    <lineage>
        <taxon>Bacteria</taxon>
        <taxon>Pseudomonadati</taxon>
        <taxon>Pseudomonadota</taxon>
        <taxon>Alphaproteobacteria</taxon>
        <taxon>Hyphomicrobiales</taxon>
        <taxon>Methylobacteriaceae</taxon>
        <taxon>Microvirga</taxon>
    </lineage>
</organism>
<dbReference type="Pfam" id="PF01544">
    <property type="entry name" value="CorA"/>
    <property type="match status" value="1"/>
</dbReference>
<evidence type="ECO:0000256" key="11">
    <source>
        <dbReference type="ARBA" id="ARBA00045497"/>
    </source>
</evidence>
<dbReference type="PANTHER" id="PTHR46494:SF1">
    <property type="entry name" value="CORA FAMILY METAL ION TRANSPORTER (EUROFUNG)"/>
    <property type="match status" value="1"/>
</dbReference>
<dbReference type="Gene3D" id="1.20.58.340">
    <property type="entry name" value="Magnesium transport protein CorA, transmembrane region"/>
    <property type="match status" value="2"/>
</dbReference>
<keyword evidence="4 12" id="KW-1003">Cell membrane</keyword>
<dbReference type="AlphaFoldDB" id="A0A1B2ESU0"/>
<dbReference type="InterPro" id="IPR004488">
    <property type="entry name" value="Mg/Co-transport_prot_CorA"/>
</dbReference>
<dbReference type="GO" id="GO:0050897">
    <property type="term" value="F:cobalt ion binding"/>
    <property type="evidence" value="ECO:0007669"/>
    <property type="project" value="TreeGrafter"/>
</dbReference>
<evidence type="ECO:0000256" key="8">
    <source>
        <dbReference type="ARBA" id="ARBA00023065"/>
    </source>
</evidence>
<keyword evidence="9 12" id="KW-0472">Membrane</keyword>
<dbReference type="InterPro" id="IPR045861">
    <property type="entry name" value="CorA_cytoplasmic_dom"/>
</dbReference>
<dbReference type="GO" id="GO:0000287">
    <property type="term" value="F:magnesium ion binding"/>
    <property type="evidence" value="ECO:0007669"/>
    <property type="project" value="TreeGrafter"/>
</dbReference>
<dbReference type="FunFam" id="1.20.58.340:FF:000004">
    <property type="entry name" value="Magnesium transport protein CorA"/>
    <property type="match status" value="1"/>
</dbReference>
<evidence type="ECO:0000256" key="6">
    <source>
        <dbReference type="ARBA" id="ARBA00022842"/>
    </source>
</evidence>
<dbReference type="RefSeq" id="WP_099514121.1">
    <property type="nucleotide sequence ID" value="NZ_CP016617.1"/>
</dbReference>
<evidence type="ECO:0000256" key="10">
    <source>
        <dbReference type="ARBA" id="ARBA00034269"/>
    </source>
</evidence>
<evidence type="ECO:0000256" key="1">
    <source>
        <dbReference type="ARBA" id="ARBA00004651"/>
    </source>
</evidence>
<evidence type="ECO:0000256" key="4">
    <source>
        <dbReference type="ARBA" id="ARBA00022475"/>
    </source>
</evidence>
<dbReference type="InterPro" id="IPR002523">
    <property type="entry name" value="MgTranspt_CorA/ZnTranspt_ZntB"/>
</dbReference>
<feature type="transmembrane region" description="Helical" evidence="12">
    <location>
        <begin position="311"/>
        <end position="329"/>
    </location>
</feature>
<evidence type="ECO:0000313" key="13">
    <source>
        <dbReference type="EMBL" id="ANY83045.1"/>
    </source>
</evidence>
<keyword evidence="7 12" id="KW-1133">Transmembrane helix</keyword>
<comment type="subcellular location">
    <subcellularLocation>
        <location evidence="1">Cell membrane</location>
        <topology evidence="1">Multi-pass membrane protein</topology>
    </subcellularLocation>
    <subcellularLocation>
        <location evidence="12">Membrane</location>
        <topology evidence="12">Multi-pass membrane protein</topology>
    </subcellularLocation>
</comment>
<evidence type="ECO:0000256" key="2">
    <source>
        <dbReference type="ARBA" id="ARBA00009765"/>
    </source>
</evidence>
<dbReference type="CDD" id="cd12830">
    <property type="entry name" value="MtCorA-like"/>
    <property type="match status" value="1"/>
</dbReference>
<dbReference type="OrthoDB" id="9803416at2"/>
<comment type="function">
    <text evidence="11">Mediates influx of magnesium ions. Alternates between open and closed states. Activated by low cytoplasmic Mg(2+) levels. Inactive when cytoplasmic Mg(2+) levels are high.</text>
</comment>
<dbReference type="KEGG" id="moc:BB934_33080"/>
<comment type="similarity">
    <text evidence="2 12">Belongs to the CorA metal ion transporter (MIT) (TC 1.A.35) family.</text>
</comment>
<dbReference type="SUPFAM" id="SSF143865">
    <property type="entry name" value="CorA soluble domain-like"/>
    <property type="match status" value="1"/>
</dbReference>
<keyword evidence="13" id="KW-0614">Plasmid</keyword>
<dbReference type="SUPFAM" id="SSF144083">
    <property type="entry name" value="Magnesium transport protein CorA, transmembrane region"/>
    <property type="match status" value="1"/>
</dbReference>
<dbReference type="NCBIfam" id="TIGR00383">
    <property type="entry name" value="corA"/>
    <property type="match status" value="1"/>
</dbReference>
<dbReference type="EMBL" id="CP016617">
    <property type="protein sequence ID" value="ANY83045.1"/>
    <property type="molecule type" value="Genomic_DNA"/>
</dbReference>
<keyword evidence="3 12" id="KW-0813">Transport</keyword>
<reference evidence="13" key="1">
    <citation type="submission" date="2016-07" db="EMBL/GenBank/DDBJ databases">
        <title>Microvirga ossetica sp. nov. a new species of rhizobia isolated from root nodules of the legume species Vicia alpestris Steven originated from North Ossetia region in the Caucasus.</title>
        <authorList>
            <person name="Safronova V.I."/>
            <person name="Kuznetsova I.G."/>
            <person name="Sazanova A.L."/>
            <person name="Belimov A."/>
            <person name="Andronov E."/>
            <person name="Osledkin Y.S."/>
            <person name="Onishchuk O.P."/>
            <person name="Kurchak O.N."/>
            <person name="Shaposhnikov A.I."/>
            <person name="Willems A."/>
            <person name="Tikhonovich I.A."/>
        </authorList>
    </citation>
    <scope>NUCLEOTIDE SEQUENCE [LARGE SCALE GENOMIC DNA]</scope>
    <source>
        <strain evidence="13">V5/3M</strain>
        <plasmid evidence="13">unnamed1</plasmid>
    </source>
</reference>
<gene>
    <name evidence="12" type="primary">corA</name>
    <name evidence="13" type="ORF">BB934_33080</name>
</gene>
<accession>A0A1B2ESU0</accession>
<evidence type="ECO:0000256" key="9">
    <source>
        <dbReference type="ARBA" id="ARBA00023136"/>
    </source>
</evidence>
<keyword evidence="5 12" id="KW-0812">Transmembrane</keyword>
<protein>
    <recommendedName>
        <fullName evidence="12">Magnesium transport protein CorA</fullName>
    </recommendedName>
</protein>
<dbReference type="Gene3D" id="3.30.460.20">
    <property type="entry name" value="CorA soluble domain-like"/>
    <property type="match status" value="1"/>
</dbReference>
<comment type="catalytic activity">
    <reaction evidence="10">
        <text>Mg(2+)(in) = Mg(2+)(out)</text>
        <dbReference type="Rhea" id="RHEA:29827"/>
        <dbReference type="ChEBI" id="CHEBI:18420"/>
    </reaction>
</comment>
<dbReference type="GO" id="GO:0005886">
    <property type="term" value="C:plasma membrane"/>
    <property type="evidence" value="ECO:0007669"/>
    <property type="project" value="UniProtKB-SubCell"/>
</dbReference>
<evidence type="ECO:0000256" key="7">
    <source>
        <dbReference type="ARBA" id="ARBA00022989"/>
    </source>
</evidence>
<evidence type="ECO:0000256" key="12">
    <source>
        <dbReference type="RuleBase" id="RU362010"/>
    </source>
</evidence>
<proteinExistence type="inferred from homology"/>
<evidence type="ECO:0000256" key="5">
    <source>
        <dbReference type="ARBA" id="ARBA00022692"/>
    </source>
</evidence>
<sequence>MANPLKLVSNQPKDTPGVVASAAYAGGRRVAEVPIDEAGEWSRKPGHVVWIGLHEPSLELLRKVQGQFGLHELAIEDALKAHQRPKLEQYGEALFIVARTAQMVDGRIAFGETHLFVGRGYLVSVRHGASTSYTPVRERCEAAPTAFSEGEDFILYAILDFIVDNYMPVIETIQAEVEEIEDSVLGANPSKDQISRIYQLRRDLLRLRNAAIPLVEVCRRLEKPGLPGIDAAMSPLFRDVSDHIRQVQEEIESLREVLSFTFETSLMTGQAQQNEITRKLAAWAAILAVPTAVAGLYGMNFDVLPELHWKYGYPFVLVVIAVVCGWQYWRFRQKQWL</sequence>
<keyword evidence="6 12" id="KW-0460">Magnesium</keyword>
<dbReference type="GO" id="GO:0015087">
    <property type="term" value="F:cobalt ion transmembrane transporter activity"/>
    <property type="evidence" value="ECO:0007669"/>
    <property type="project" value="UniProtKB-UniRule"/>
</dbReference>
<dbReference type="GO" id="GO:0015095">
    <property type="term" value="F:magnesium ion transmembrane transporter activity"/>
    <property type="evidence" value="ECO:0007669"/>
    <property type="project" value="UniProtKB-UniRule"/>
</dbReference>
<dbReference type="InterPro" id="IPR045863">
    <property type="entry name" value="CorA_TM1_TM2"/>
</dbReference>
<evidence type="ECO:0000256" key="3">
    <source>
        <dbReference type="ARBA" id="ARBA00022448"/>
    </source>
</evidence>
<name>A0A1B2ESU0_9HYPH</name>
<geneLocation type="plasmid" evidence="13">
    <name>unnamed1</name>
</geneLocation>